<organism evidence="5 6">
    <name type="scientific">Desulfurobacterium indicum</name>
    <dbReference type="NCBI Taxonomy" id="1914305"/>
    <lineage>
        <taxon>Bacteria</taxon>
        <taxon>Pseudomonadati</taxon>
        <taxon>Aquificota</taxon>
        <taxon>Aquificia</taxon>
        <taxon>Desulfurobacteriales</taxon>
        <taxon>Desulfurobacteriaceae</taxon>
        <taxon>Desulfurobacterium</taxon>
    </lineage>
</organism>
<dbReference type="EMBL" id="MOEN01000009">
    <property type="protein sequence ID" value="OMH40735.1"/>
    <property type="molecule type" value="Genomic_DNA"/>
</dbReference>
<feature type="binding site" evidence="2">
    <location>
        <position position="147"/>
    </location>
    <ligand>
        <name>ATP</name>
        <dbReference type="ChEBI" id="CHEBI:30616"/>
    </ligand>
</feature>
<feature type="binding site" evidence="2">
    <location>
        <position position="49"/>
    </location>
    <ligand>
        <name>substrate</name>
    </ligand>
</feature>
<feature type="binding site" evidence="2">
    <location>
        <position position="214"/>
    </location>
    <ligand>
        <name>ATP</name>
        <dbReference type="ChEBI" id="CHEBI:30616"/>
    </ligand>
</feature>
<feature type="binding site" evidence="2">
    <location>
        <position position="26"/>
    </location>
    <ligand>
        <name>Mg(2+)</name>
        <dbReference type="ChEBI" id="CHEBI:18420"/>
        <label>3</label>
    </ligand>
</feature>
<dbReference type="GO" id="GO:0009229">
    <property type="term" value="P:thiamine diphosphate biosynthetic process"/>
    <property type="evidence" value="ECO:0007669"/>
    <property type="project" value="UniProtKB-UniRule"/>
</dbReference>
<keyword evidence="2" id="KW-0808">Transferase</keyword>
<feature type="binding site" evidence="2">
    <location>
        <position position="76"/>
    </location>
    <ligand>
        <name>Mg(2+)</name>
        <dbReference type="ChEBI" id="CHEBI:18420"/>
        <label>4</label>
    </ligand>
</feature>
<feature type="binding site" evidence="2">
    <location>
        <position position="76"/>
    </location>
    <ligand>
        <name>Mg(2+)</name>
        <dbReference type="ChEBI" id="CHEBI:18420"/>
        <label>3</label>
    </ligand>
</feature>
<dbReference type="OrthoDB" id="9802811at2"/>
<dbReference type="InterPro" id="IPR016188">
    <property type="entry name" value="PurM-like_N"/>
</dbReference>
<dbReference type="Pfam" id="PF00586">
    <property type="entry name" value="AIRS"/>
    <property type="match status" value="1"/>
</dbReference>
<keyword evidence="1 2" id="KW-0784">Thiamine biosynthesis</keyword>
<dbReference type="RefSeq" id="WP_076712713.1">
    <property type="nucleotide sequence ID" value="NZ_MOEN01000009.1"/>
</dbReference>
<dbReference type="GO" id="GO:0005524">
    <property type="term" value="F:ATP binding"/>
    <property type="evidence" value="ECO:0007669"/>
    <property type="project" value="UniProtKB-UniRule"/>
</dbReference>
<feature type="binding site" evidence="2">
    <location>
        <position position="308"/>
    </location>
    <ligand>
        <name>substrate</name>
    </ligand>
</feature>
<feature type="domain" description="PurM-like N-terminal" evidence="3">
    <location>
        <begin position="24"/>
        <end position="139"/>
    </location>
</feature>
<comment type="caution">
    <text evidence="5">The sequence shown here is derived from an EMBL/GenBank/DDBJ whole genome shotgun (WGS) entry which is preliminary data.</text>
</comment>
<dbReference type="STRING" id="1914305.BLW93_03405"/>
<feature type="binding site" evidence="2">
    <location>
        <position position="262"/>
    </location>
    <ligand>
        <name>substrate</name>
    </ligand>
</feature>
<evidence type="ECO:0000259" key="3">
    <source>
        <dbReference type="Pfam" id="PF00586"/>
    </source>
</evidence>
<dbReference type="PIRSF" id="PIRSF005303">
    <property type="entry name" value="Thiam_monoph_kin"/>
    <property type="match status" value="1"/>
</dbReference>
<proteinExistence type="inferred from homology"/>
<dbReference type="SUPFAM" id="SSF55326">
    <property type="entry name" value="PurM N-terminal domain-like"/>
    <property type="match status" value="1"/>
</dbReference>
<dbReference type="CDD" id="cd02194">
    <property type="entry name" value="ThiL"/>
    <property type="match status" value="1"/>
</dbReference>
<feature type="binding site" evidence="2">
    <location>
        <position position="42"/>
    </location>
    <ligand>
        <name>Mg(2+)</name>
        <dbReference type="ChEBI" id="CHEBI:18420"/>
        <label>2</label>
    </ligand>
</feature>
<dbReference type="Proteomes" id="UP000187408">
    <property type="component" value="Unassembled WGS sequence"/>
</dbReference>
<dbReference type="Gene3D" id="3.30.1330.10">
    <property type="entry name" value="PurM-like, N-terminal domain"/>
    <property type="match status" value="1"/>
</dbReference>
<dbReference type="AlphaFoldDB" id="A0A1R1MLP5"/>
<feature type="binding site" evidence="2">
    <location>
        <position position="42"/>
    </location>
    <ligand>
        <name>Mg(2+)</name>
        <dbReference type="ChEBI" id="CHEBI:18420"/>
        <label>1</label>
    </ligand>
</feature>
<comment type="caution">
    <text evidence="2">Lacks conserved residue(s) required for the propagation of feature annotation.</text>
</comment>
<dbReference type="GO" id="GO:0000287">
    <property type="term" value="F:magnesium ion binding"/>
    <property type="evidence" value="ECO:0007669"/>
    <property type="project" value="UniProtKB-UniRule"/>
</dbReference>
<gene>
    <name evidence="2" type="primary">thiL</name>
    <name evidence="5" type="ORF">BLW93_03405</name>
</gene>
<feature type="binding site" evidence="2">
    <location>
        <position position="26"/>
    </location>
    <ligand>
        <name>Mg(2+)</name>
        <dbReference type="ChEBI" id="CHEBI:18420"/>
        <label>4</label>
    </ligand>
</feature>
<name>A0A1R1MLP5_9BACT</name>
<comment type="pathway">
    <text evidence="2">Cofactor biosynthesis; thiamine diphosphate biosynthesis; thiamine diphosphate from thiamine phosphate: step 1/1.</text>
</comment>
<dbReference type="Gene3D" id="3.90.650.10">
    <property type="entry name" value="PurM-like C-terminal domain"/>
    <property type="match status" value="1"/>
</dbReference>
<dbReference type="GO" id="GO:0009030">
    <property type="term" value="F:thiamine-phosphate kinase activity"/>
    <property type="evidence" value="ECO:0007669"/>
    <property type="project" value="UniProtKB-UniRule"/>
</dbReference>
<dbReference type="PANTHER" id="PTHR30270">
    <property type="entry name" value="THIAMINE-MONOPHOSPHATE KINASE"/>
    <property type="match status" value="1"/>
</dbReference>
<dbReference type="GO" id="GO:0009228">
    <property type="term" value="P:thiamine biosynthetic process"/>
    <property type="evidence" value="ECO:0007669"/>
    <property type="project" value="UniProtKB-KW"/>
</dbReference>
<feature type="binding site" evidence="2">
    <location>
        <position position="215"/>
    </location>
    <ligand>
        <name>Mg(2+)</name>
        <dbReference type="ChEBI" id="CHEBI:18420"/>
        <label>5</label>
    </ligand>
</feature>
<keyword evidence="6" id="KW-1185">Reference proteome</keyword>
<feature type="binding site" evidence="2">
    <location>
        <position position="40"/>
    </location>
    <ligand>
        <name>Mg(2+)</name>
        <dbReference type="ChEBI" id="CHEBI:18420"/>
        <label>4</label>
    </ligand>
</feature>
<dbReference type="HAMAP" id="MF_02128">
    <property type="entry name" value="TMP_kinase"/>
    <property type="match status" value="1"/>
</dbReference>
<feature type="domain" description="PurM-like C-terminal" evidence="4">
    <location>
        <begin position="151"/>
        <end position="298"/>
    </location>
</feature>
<comment type="catalytic activity">
    <reaction evidence="2">
        <text>thiamine phosphate + ATP = thiamine diphosphate + ADP</text>
        <dbReference type="Rhea" id="RHEA:15913"/>
        <dbReference type="ChEBI" id="CHEBI:30616"/>
        <dbReference type="ChEBI" id="CHEBI:37575"/>
        <dbReference type="ChEBI" id="CHEBI:58937"/>
        <dbReference type="ChEBI" id="CHEBI:456216"/>
        <dbReference type="EC" id="2.7.4.16"/>
    </reaction>
</comment>
<dbReference type="Pfam" id="PF02769">
    <property type="entry name" value="AIRS_C"/>
    <property type="match status" value="1"/>
</dbReference>
<protein>
    <recommendedName>
        <fullName evidence="2">Thiamine-monophosphate kinase</fullName>
        <shortName evidence="2">TMP kinase</shortName>
        <shortName evidence="2">Thiamine-phosphate kinase</shortName>
        <ecNumber evidence="2">2.7.4.16</ecNumber>
    </recommendedName>
</protein>
<sequence length="313" mass="34381">MKEFEVIETLSKFFINPPGNIGIGDDTAAIKIGHEYYLITVDTLAEDTHYRKKWREVFPNLYRSIGWKLLAVSVSDIASMGGIPHVAVTSFTLKKGFEEKEITELAKGMSAACRHFNVLLVGGDTIRGNCEVFSLTLTGKTEEIMTRNSAKPGDYIAVTGTCGDAAAGLKILESEKIDTLEKRKLVEKFLYPYPSIETGEKLKLAGVKCCMDNSDGLLFTCYEIGKQSKVAVNLESEKIPVSKEVKKLFGDNALKLALSGGEDFNLVFTFPKSLKALFEKEKNIFIIGRITEGSGTYIDGKPATISSFDHFGG</sequence>
<reference evidence="5 6" key="1">
    <citation type="submission" date="2016-10" db="EMBL/GenBank/DDBJ databases">
        <title>Genome sequence of a sulfur-reducing bacterium Desulfurobacterium indicum K6013.</title>
        <authorList>
            <person name="Cao J."/>
            <person name="Shao Z."/>
            <person name="Alain K."/>
            <person name="Jebbar M."/>
        </authorList>
    </citation>
    <scope>NUCLEOTIDE SEQUENCE [LARGE SCALE GENOMIC DNA]</scope>
    <source>
        <strain evidence="5 6">K6013</strain>
    </source>
</reference>
<dbReference type="UniPathway" id="UPA00060">
    <property type="reaction ID" value="UER00142"/>
</dbReference>
<keyword evidence="2" id="KW-0479">Metal-binding</keyword>
<keyword evidence="2" id="KW-0460">Magnesium</keyword>
<dbReference type="SUPFAM" id="SSF56042">
    <property type="entry name" value="PurM C-terminal domain-like"/>
    <property type="match status" value="1"/>
</dbReference>
<accession>A0A1R1MLP5</accession>
<comment type="function">
    <text evidence="2">Catalyzes the ATP-dependent phosphorylation of thiamine-monophosphate (TMP) to form thiamine-pyrophosphate (TPP), the active form of vitamin B1.</text>
</comment>
<feature type="binding site" evidence="2">
    <location>
        <begin position="123"/>
        <end position="124"/>
    </location>
    <ligand>
        <name>ATP</name>
        <dbReference type="ChEBI" id="CHEBI:30616"/>
    </ligand>
</feature>
<keyword evidence="2" id="KW-0067">ATP-binding</keyword>
<comment type="similarity">
    <text evidence="2">Belongs to the thiamine-monophosphate kinase family.</text>
</comment>
<dbReference type="InterPro" id="IPR036921">
    <property type="entry name" value="PurM-like_N_sf"/>
</dbReference>
<dbReference type="InterPro" id="IPR036676">
    <property type="entry name" value="PurM-like_C_sf"/>
</dbReference>
<evidence type="ECO:0000259" key="4">
    <source>
        <dbReference type="Pfam" id="PF02769"/>
    </source>
</evidence>
<keyword evidence="2 5" id="KW-0418">Kinase</keyword>
<keyword evidence="2" id="KW-0547">Nucleotide-binding</keyword>
<evidence type="ECO:0000313" key="5">
    <source>
        <dbReference type="EMBL" id="OMH40735.1"/>
    </source>
</evidence>
<feature type="binding site" evidence="2">
    <location>
        <position position="212"/>
    </location>
    <ligand>
        <name>Mg(2+)</name>
        <dbReference type="ChEBI" id="CHEBI:18420"/>
        <label>3</label>
    </ligand>
</feature>
<dbReference type="InterPro" id="IPR006283">
    <property type="entry name" value="ThiL-like"/>
</dbReference>
<dbReference type="EC" id="2.7.4.16" evidence="2"/>
<feature type="binding site" evidence="2">
    <location>
        <position position="76"/>
    </location>
    <ligand>
        <name>Mg(2+)</name>
        <dbReference type="ChEBI" id="CHEBI:18420"/>
        <label>2</label>
    </ligand>
</feature>
<dbReference type="InterPro" id="IPR010918">
    <property type="entry name" value="PurM-like_C_dom"/>
</dbReference>
<dbReference type="PANTHER" id="PTHR30270:SF0">
    <property type="entry name" value="THIAMINE-MONOPHOSPHATE KINASE"/>
    <property type="match status" value="1"/>
</dbReference>
<evidence type="ECO:0000256" key="2">
    <source>
        <dbReference type="HAMAP-Rule" id="MF_02128"/>
    </source>
</evidence>
<feature type="binding site" evidence="2">
    <location>
        <position position="124"/>
    </location>
    <ligand>
        <name>Mg(2+)</name>
        <dbReference type="ChEBI" id="CHEBI:18420"/>
        <label>1</label>
    </ligand>
</feature>
<comment type="miscellaneous">
    <text evidence="2">Reaction mechanism of ThiL seems to utilize a direct, inline transfer of the gamma-phosphate of ATP to TMP rather than a phosphorylated enzyme intermediate.</text>
</comment>
<evidence type="ECO:0000256" key="1">
    <source>
        <dbReference type="ARBA" id="ARBA00022977"/>
    </source>
</evidence>
<evidence type="ECO:0000313" key="6">
    <source>
        <dbReference type="Proteomes" id="UP000187408"/>
    </source>
</evidence>
<dbReference type="NCBIfam" id="TIGR01379">
    <property type="entry name" value="thiL"/>
    <property type="match status" value="1"/>
</dbReference>